<name>A0A917R5E7_9ACTN</name>
<dbReference type="AlphaFoldDB" id="A0A917R5E7"/>
<accession>A0A917R5E7</accession>
<organism evidence="1 2">
    <name type="scientific">Streptomyces flaveus</name>
    <dbReference type="NCBI Taxonomy" id="66370"/>
    <lineage>
        <taxon>Bacteria</taxon>
        <taxon>Bacillati</taxon>
        <taxon>Actinomycetota</taxon>
        <taxon>Actinomycetes</taxon>
        <taxon>Kitasatosporales</taxon>
        <taxon>Streptomycetaceae</taxon>
        <taxon>Streptomyces</taxon>
        <taxon>Streptomyces aurantiacus group</taxon>
    </lineage>
</organism>
<dbReference type="EMBL" id="BMPQ01000018">
    <property type="protein sequence ID" value="GGK90229.1"/>
    <property type="molecule type" value="Genomic_DNA"/>
</dbReference>
<gene>
    <name evidence="1" type="ORF">GCM10010094_59090</name>
</gene>
<dbReference type="Proteomes" id="UP000637788">
    <property type="component" value="Unassembled WGS sequence"/>
</dbReference>
<dbReference type="RefSeq" id="WP_189324868.1">
    <property type="nucleotide sequence ID" value="NZ_BMPQ01000018.1"/>
</dbReference>
<evidence type="ECO:0000313" key="1">
    <source>
        <dbReference type="EMBL" id="GGK90229.1"/>
    </source>
</evidence>
<proteinExistence type="predicted"/>
<reference evidence="1" key="2">
    <citation type="submission" date="2020-09" db="EMBL/GenBank/DDBJ databases">
        <authorList>
            <person name="Sun Q."/>
            <person name="Ohkuma M."/>
        </authorList>
    </citation>
    <scope>NUCLEOTIDE SEQUENCE</scope>
    <source>
        <strain evidence="1">JCM 3035</strain>
    </source>
</reference>
<protein>
    <submittedName>
        <fullName evidence="1">Uncharacterized protein</fullName>
    </submittedName>
</protein>
<evidence type="ECO:0000313" key="2">
    <source>
        <dbReference type="Proteomes" id="UP000637788"/>
    </source>
</evidence>
<keyword evidence="2" id="KW-1185">Reference proteome</keyword>
<reference evidence="1" key="1">
    <citation type="journal article" date="2014" name="Int. J. Syst. Evol. Microbiol.">
        <title>Complete genome sequence of Corynebacterium casei LMG S-19264T (=DSM 44701T), isolated from a smear-ripened cheese.</title>
        <authorList>
            <consortium name="US DOE Joint Genome Institute (JGI-PGF)"/>
            <person name="Walter F."/>
            <person name="Albersmeier A."/>
            <person name="Kalinowski J."/>
            <person name="Ruckert C."/>
        </authorList>
    </citation>
    <scope>NUCLEOTIDE SEQUENCE</scope>
    <source>
        <strain evidence="1">JCM 3035</strain>
    </source>
</reference>
<comment type="caution">
    <text evidence="1">The sequence shown here is derived from an EMBL/GenBank/DDBJ whole genome shotgun (WGS) entry which is preliminary data.</text>
</comment>
<sequence>MPGEADNFRGTVLVAVEAAAWAGKGGPGPVLAEMPLKITGAIDAA</sequence>